<sequence length="159" mass="18078">MAAGVAVKTEDSYLNIIKKKIEVRKHRTGIKLLLILASCPDWLRPLLPKSTRVSGHMELRGRENLQPAVTPPQLSLVACRWSPQRSPRGCDKPLRFITTSSVLETRQSSSHHHHRHRRVAAYITTLDTQPSWDIAPCRQGIPEHLGERKNTYTASPFFK</sequence>
<organism evidence="1 2">
    <name type="scientific">Elysia marginata</name>
    <dbReference type="NCBI Taxonomy" id="1093978"/>
    <lineage>
        <taxon>Eukaryota</taxon>
        <taxon>Metazoa</taxon>
        <taxon>Spiralia</taxon>
        <taxon>Lophotrochozoa</taxon>
        <taxon>Mollusca</taxon>
        <taxon>Gastropoda</taxon>
        <taxon>Heterobranchia</taxon>
        <taxon>Euthyneura</taxon>
        <taxon>Panpulmonata</taxon>
        <taxon>Sacoglossa</taxon>
        <taxon>Placobranchoidea</taxon>
        <taxon>Plakobranchidae</taxon>
        <taxon>Elysia</taxon>
    </lineage>
</organism>
<reference evidence="1 2" key="1">
    <citation type="journal article" date="2021" name="Elife">
        <title>Chloroplast acquisition without the gene transfer in kleptoplastic sea slugs, Plakobranchus ocellatus.</title>
        <authorList>
            <person name="Maeda T."/>
            <person name="Takahashi S."/>
            <person name="Yoshida T."/>
            <person name="Shimamura S."/>
            <person name="Takaki Y."/>
            <person name="Nagai Y."/>
            <person name="Toyoda A."/>
            <person name="Suzuki Y."/>
            <person name="Arimoto A."/>
            <person name="Ishii H."/>
            <person name="Satoh N."/>
            <person name="Nishiyama T."/>
            <person name="Hasebe M."/>
            <person name="Maruyama T."/>
            <person name="Minagawa J."/>
            <person name="Obokata J."/>
            <person name="Shigenobu S."/>
        </authorList>
    </citation>
    <scope>NUCLEOTIDE SEQUENCE [LARGE SCALE GENOMIC DNA]</scope>
</reference>
<dbReference type="AlphaFoldDB" id="A0AAV4I4X7"/>
<proteinExistence type="predicted"/>
<dbReference type="EMBL" id="BMAT01009383">
    <property type="protein sequence ID" value="GFS05374.1"/>
    <property type="molecule type" value="Genomic_DNA"/>
</dbReference>
<comment type="caution">
    <text evidence="1">The sequence shown here is derived from an EMBL/GenBank/DDBJ whole genome shotgun (WGS) entry which is preliminary data.</text>
</comment>
<dbReference type="Proteomes" id="UP000762676">
    <property type="component" value="Unassembled WGS sequence"/>
</dbReference>
<accession>A0AAV4I4X7</accession>
<name>A0AAV4I4X7_9GAST</name>
<evidence type="ECO:0000313" key="1">
    <source>
        <dbReference type="EMBL" id="GFS05374.1"/>
    </source>
</evidence>
<protein>
    <submittedName>
        <fullName evidence="1">Uncharacterized protein</fullName>
    </submittedName>
</protein>
<evidence type="ECO:0000313" key="2">
    <source>
        <dbReference type="Proteomes" id="UP000762676"/>
    </source>
</evidence>
<gene>
    <name evidence="1" type="ORF">ElyMa_004680300</name>
</gene>
<keyword evidence="2" id="KW-1185">Reference proteome</keyword>